<reference evidence="5 6" key="1">
    <citation type="submission" date="2013-03" db="EMBL/GenBank/DDBJ databases">
        <title>The Genome Sequence of Capronia epimyces CBS 606.96.</title>
        <authorList>
            <consortium name="The Broad Institute Genomics Platform"/>
            <person name="Cuomo C."/>
            <person name="de Hoog S."/>
            <person name="Gorbushina A."/>
            <person name="Walker B."/>
            <person name="Young S.K."/>
            <person name="Zeng Q."/>
            <person name="Gargeya S."/>
            <person name="Fitzgerald M."/>
            <person name="Haas B."/>
            <person name="Abouelleil A."/>
            <person name="Allen A.W."/>
            <person name="Alvarado L."/>
            <person name="Arachchi H.M."/>
            <person name="Berlin A.M."/>
            <person name="Chapman S.B."/>
            <person name="Gainer-Dewar J."/>
            <person name="Goldberg J."/>
            <person name="Griggs A."/>
            <person name="Gujja S."/>
            <person name="Hansen M."/>
            <person name="Howarth C."/>
            <person name="Imamovic A."/>
            <person name="Ireland A."/>
            <person name="Larimer J."/>
            <person name="McCowan C."/>
            <person name="Murphy C."/>
            <person name="Pearson M."/>
            <person name="Poon T.W."/>
            <person name="Priest M."/>
            <person name="Roberts A."/>
            <person name="Saif S."/>
            <person name="Shea T."/>
            <person name="Sisk P."/>
            <person name="Sykes S."/>
            <person name="Wortman J."/>
            <person name="Nusbaum C."/>
            <person name="Birren B."/>
        </authorList>
    </citation>
    <scope>NUCLEOTIDE SEQUENCE [LARGE SCALE GENOMIC DNA]</scope>
    <source>
        <strain evidence="5 6">CBS 606.96</strain>
    </source>
</reference>
<evidence type="ECO:0000256" key="3">
    <source>
        <dbReference type="ARBA" id="ARBA00022679"/>
    </source>
</evidence>
<evidence type="ECO:0000256" key="1">
    <source>
        <dbReference type="ARBA" id="ARBA00006721"/>
    </source>
</evidence>
<keyword evidence="3" id="KW-0808">Transferase</keyword>
<accession>W9XQB9</accession>
<evidence type="ECO:0000256" key="4">
    <source>
        <dbReference type="SAM" id="MobiDB-lite"/>
    </source>
</evidence>
<dbReference type="Proteomes" id="UP000019478">
    <property type="component" value="Unassembled WGS sequence"/>
</dbReference>
<evidence type="ECO:0000313" key="6">
    <source>
        <dbReference type="Proteomes" id="UP000019478"/>
    </source>
</evidence>
<dbReference type="EMBL" id="AMGY01000005">
    <property type="protein sequence ID" value="EXJ82388.1"/>
    <property type="molecule type" value="Genomic_DNA"/>
</dbReference>
<dbReference type="HOGENOM" id="CLU_032992_1_0_1"/>
<dbReference type="GeneID" id="19170311"/>
<dbReference type="STRING" id="1182542.W9XQB9"/>
<dbReference type="AlphaFoldDB" id="W9XQB9"/>
<dbReference type="InterPro" id="IPR050757">
    <property type="entry name" value="Collagen_mod_GT25"/>
</dbReference>
<feature type="compositionally biased region" description="Low complexity" evidence="4">
    <location>
        <begin position="248"/>
        <end position="263"/>
    </location>
</feature>
<gene>
    <name evidence="5" type="ORF">A1O3_06201</name>
</gene>
<feature type="compositionally biased region" description="Low complexity" evidence="4">
    <location>
        <begin position="82"/>
        <end position="100"/>
    </location>
</feature>
<sequence>MVGDDGLPQWARSFQSTPKALSGVQVAFRRKSSQLLLVCLLGCLLTLNLVTWRRPWARPANSQSGGGDGDDGLGQVYNNTLGVRGSDSDSVGSDSDSDSVSVSVSSPALLLLSQSQPYSLLARPRPNNTDVPWLPLDQFQKVFAIGFPERTDKRDAKTLASSFTGFDIDWLPAVAFEDVSSKAAPPTWSFDKQSPGALGCWRAHMNALEHIVSNHIQTALIMEDDADWDVNLKHQLLELAWGVRALQHQHQQQKQSPPQAQAQDDSRSGSGSGTSTQTSASPFGRDWDFLWLGHCRVGPSDARQEFWVIDDDATTPPTTHRWAGWRNQHYPAEVRRNGTRVVLQATGGMCLYSYAVTYDGARKLLASLSLQSRDMAVDASISEMCRAKFDQPPPFRCYAPYPPLLSSHRAAGPQSKDSDLNSKGDKWHHAYTWDIVYSTIMNIPRLVQALGLPEEGDGNGDGNGNGNGNGGLLTVKAQWPDVDMPELSLHLDDLALTTNKSPAGPRGYLKTIAVYNETKNAAEPV</sequence>
<dbReference type="CDD" id="cd06532">
    <property type="entry name" value="Glyco_transf_25"/>
    <property type="match status" value="1"/>
</dbReference>
<feature type="region of interest" description="Disordered" evidence="4">
    <location>
        <begin position="59"/>
        <end position="100"/>
    </location>
</feature>
<evidence type="ECO:0008006" key="7">
    <source>
        <dbReference type="Google" id="ProtNLM"/>
    </source>
</evidence>
<organism evidence="5 6">
    <name type="scientific">Capronia epimyces CBS 606.96</name>
    <dbReference type="NCBI Taxonomy" id="1182542"/>
    <lineage>
        <taxon>Eukaryota</taxon>
        <taxon>Fungi</taxon>
        <taxon>Dikarya</taxon>
        <taxon>Ascomycota</taxon>
        <taxon>Pezizomycotina</taxon>
        <taxon>Eurotiomycetes</taxon>
        <taxon>Chaetothyriomycetidae</taxon>
        <taxon>Chaetothyriales</taxon>
        <taxon>Herpotrichiellaceae</taxon>
        <taxon>Capronia</taxon>
    </lineage>
</organism>
<comment type="similarity">
    <text evidence="1">Belongs to the glycosyltransferase 25 family.</text>
</comment>
<feature type="region of interest" description="Disordered" evidence="4">
    <location>
        <begin position="248"/>
        <end position="281"/>
    </location>
</feature>
<dbReference type="eggNOG" id="ENOG502SEBI">
    <property type="taxonomic scope" value="Eukaryota"/>
</dbReference>
<proteinExistence type="inferred from homology"/>
<dbReference type="OrthoDB" id="47375at2759"/>
<protein>
    <recommendedName>
        <fullName evidence="7">Glycosyltransferase family 25 protein</fullName>
    </recommendedName>
</protein>
<evidence type="ECO:0000256" key="2">
    <source>
        <dbReference type="ARBA" id="ARBA00022676"/>
    </source>
</evidence>
<evidence type="ECO:0000313" key="5">
    <source>
        <dbReference type="EMBL" id="EXJ82388.1"/>
    </source>
</evidence>
<dbReference type="InterPro" id="IPR002654">
    <property type="entry name" value="Glyco_trans_25"/>
</dbReference>
<dbReference type="RefSeq" id="XP_007734511.1">
    <property type="nucleotide sequence ID" value="XM_007736321.1"/>
</dbReference>
<dbReference type="PANTHER" id="PTHR10730">
    <property type="entry name" value="PROCOLLAGEN-LYSINE,2-OXOGLUTARATE 5-DIOXYGENASE/GLYCOSYLTRANSFERASE 25 FAMILY MEMBER"/>
    <property type="match status" value="1"/>
</dbReference>
<keyword evidence="2" id="KW-0328">Glycosyltransferase</keyword>
<dbReference type="GO" id="GO:0016740">
    <property type="term" value="F:transferase activity"/>
    <property type="evidence" value="ECO:0007669"/>
    <property type="project" value="UniProtKB-KW"/>
</dbReference>
<keyword evidence="6" id="KW-1185">Reference proteome</keyword>
<name>W9XQB9_9EURO</name>
<comment type="caution">
    <text evidence="5">The sequence shown here is derived from an EMBL/GenBank/DDBJ whole genome shotgun (WGS) entry which is preliminary data.</text>
</comment>
<dbReference type="PANTHER" id="PTHR10730:SF53">
    <property type="entry name" value="GLYCOSYLTRANSFERASE 25 FAMILY MEMBER"/>
    <property type="match status" value="1"/>
</dbReference>